<dbReference type="GO" id="GO:0006954">
    <property type="term" value="P:inflammatory response"/>
    <property type="evidence" value="ECO:0007669"/>
    <property type="project" value="UniProtKB-KW"/>
</dbReference>
<dbReference type="InParanoid" id="A0A665TT23"/>
<dbReference type="CDD" id="cd08330">
    <property type="entry name" value="CARD_ASC_NALP1"/>
    <property type="match status" value="1"/>
</dbReference>
<proteinExistence type="predicted"/>
<dbReference type="PANTHER" id="PTHR46985">
    <property type="entry name" value="NACHT, LRR AND PYD DOMAINS-CONTAINING PROTEIN 1"/>
    <property type="match status" value="1"/>
</dbReference>
<evidence type="ECO:0000256" key="2">
    <source>
        <dbReference type="ARBA" id="ARBA00022490"/>
    </source>
</evidence>
<dbReference type="Pfam" id="PF00619">
    <property type="entry name" value="CARD"/>
    <property type="match status" value="1"/>
</dbReference>
<evidence type="ECO:0000256" key="1">
    <source>
        <dbReference type="ARBA" id="ARBA00004514"/>
    </source>
</evidence>
<reference evidence="7" key="1">
    <citation type="submission" date="2021-04" db="EMBL/GenBank/DDBJ databases">
        <authorList>
            <consortium name="Wellcome Sanger Institute Data Sharing"/>
        </authorList>
    </citation>
    <scope>NUCLEOTIDE SEQUENCE [LARGE SCALE GENOMIC DNA]</scope>
</reference>
<feature type="domain" description="CARD" evidence="6">
    <location>
        <begin position="16"/>
        <end position="105"/>
    </location>
</feature>
<dbReference type="GO" id="GO:0045087">
    <property type="term" value="P:innate immune response"/>
    <property type="evidence" value="ECO:0007669"/>
    <property type="project" value="UniProtKB-KW"/>
</dbReference>
<dbReference type="GO" id="GO:0042981">
    <property type="term" value="P:regulation of apoptotic process"/>
    <property type="evidence" value="ECO:0007669"/>
    <property type="project" value="InterPro"/>
</dbReference>
<dbReference type="Ensembl" id="ENSENLT00000007686.1">
    <property type="protein sequence ID" value="ENSENLP00000007371.1"/>
    <property type="gene ID" value="ENSENLG00000003549.1"/>
</dbReference>
<dbReference type="GO" id="GO:0005829">
    <property type="term" value="C:cytosol"/>
    <property type="evidence" value="ECO:0007669"/>
    <property type="project" value="UniProtKB-SubCell"/>
</dbReference>
<evidence type="ECO:0000256" key="3">
    <source>
        <dbReference type="ARBA" id="ARBA00022588"/>
    </source>
</evidence>
<keyword evidence="3" id="KW-0399">Innate immunity</keyword>
<dbReference type="InterPro" id="IPR011029">
    <property type="entry name" value="DEATH-like_dom_sf"/>
</dbReference>
<keyword evidence="4" id="KW-0391">Immunity</keyword>
<dbReference type="InterPro" id="IPR051249">
    <property type="entry name" value="NLRP_Inflammasome"/>
</dbReference>
<dbReference type="AlphaFoldDB" id="A0A665TT23"/>
<evidence type="ECO:0000259" key="6">
    <source>
        <dbReference type="PROSITE" id="PS50209"/>
    </source>
</evidence>
<dbReference type="PROSITE" id="PS50209">
    <property type="entry name" value="CARD"/>
    <property type="match status" value="1"/>
</dbReference>
<evidence type="ECO:0000313" key="7">
    <source>
        <dbReference type="Ensembl" id="ENSENLP00000007371.1"/>
    </source>
</evidence>
<dbReference type="Gene3D" id="1.10.533.10">
    <property type="entry name" value="Death Domain, Fas"/>
    <property type="match status" value="1"/>
</dbReference>
<keyword evidence="8" id="KW-1185">Reference proteome</keyword>
<keyword evidence="5" id="KW-0395">Inflammatory response</keyword>
<dbReference type="InterPro" id="IPR033516">
    <property type="entry name" value="CARD8/ASC/NALP1_CARD"/>
</dbReference>
<dbReference type="FunFam" id="1.10.533.10:FF:000013">
    <property type="entry name" value="Apoptosis-associated speck-like protein containing a CARD"/>
    <property type="match status" value="1"/>
</dbReference>
<name>A0A665TT23_ECHNA</name>
<dbReference type="InterPro" id="IPR001315">
    <property type="entry name" value="CARD"/>
</dbReference>
<reference evidence="7" key="2">
    <citation type="submission" date="2025-08" db="UniProtKB">
        <authorList>
            <consortium name="Ensembl"/>
        </authorList>
    </citation>
    <scope>IDENTIFICATION</scope>
</reference>
<sequence>PSGLGFTSCSNPDFSSLPADEHFVDKYQIELINRVSNVDEILDELLQKKVIIRQKYAFIRSQKTSYDKMRELFPCLEAGEDCKDIFYEILTRLEKYLISDLQKKK</sequence>
<evidence type="ECO:0000313" key="8">
    <source>
        <dbReference type="Proteomes" id="UP000472264"/>
    </source>
</evidence>
<comment type="subcellular location">
    <subcellularLocation>
        <location evidence="1">Cytoplasm</location>
        <location evidence="1">Cytosol</location>
    </subcellularLocation>
</comment>
<accession>A0A665TT23</accession>
<dbReference type="PANTHER" id="PTHR46985:SF2">
    <property type="entry name" value="APOPTOSIS-ASSOCIATED SPECK-LIKE PROTEIN CONTAINING A CARD"/>
    <property type="match status" value="1"/>
</dbReference>
<evidence type="ECO:0000256" key="5">
    <source>
        <dbReference type="ARBA" id="ARBA00023198"/>
    </source>
</evidence>
<dbReference type="OMA" id="DRECKCH"/>
<protein>
    <recommendedName>
        <fullName evidence="6">CARD domain-containing protein</fullName>
    </recommendedName>
</protein>
<dbReference type="SUPFAM" id="SSF47986">
    <property type="entry name" value="DEATH domain"/>
    <property type="match status" value="1"/>
</dbReference>
<keyword evidence="2" id="KW-0963">Cytoplasm</keyword>
<reference evidence="7" key="3">
    <citation type="submission" date="2025-09" db="UniProtKB">
        <authorList>
            <consortium name="Ensembl"/>
        </authorList>
    </citation>
    <scope>IDENTIFICATION</scope>
</reference>
<dbReference type="Proteomes" id="UP000472264">
    <property type="component" value="Chromosome 6"/>
</dbReference>
<evidence type="ECO:0000256" key="4">
    <source>
        <dbReference type="ARBA" id="ARBA00022859"/>
    </source>
</evidence>
<organism evidence="7 8">
    <name type="scientific">Echeneis naucrates</name>
    <name type="common">Live sharksucker</name>
    <dbReference type="NCBI Taxonomy" id="173247"/>
    <lineage>
        <taxon>Eukaryota</taxon>
        <taxon>Metazoa</taxon>
        <taxon>Chordata</taxon>
        <taxon>Craniata</taxon>
        <taxon>Vertebrata</taxon>
        <taxon>Euteleostomi</taxon>
        <taxon>Actinopterygii</taxon>
        <taxon>Neopterygii</taxon>
        <taxon>Teleostei</taxon>
        <taxon>Neoteleostei</taxon>
        <taxon>Acanthomorphata</taxon>
        <taxon>Carangaria</taxon>
        <taxon>Carangiformes</taxon>
        <taxon>Echeneidae</taxon>
        <taxon>Echeneis</taxon>
    </lineage>
</organism>